<accession>A0AAD4Q3T7</accession>
<dbReference type="Proteomes" id="UP001201163">
    <property type="component" value="Unassembled WGS sequence"/>
</dbReference>
<sequence length="738" mass="81092">MASSASSSQSLAQYRETIAALSGGKDANEEAWMTMWCSSNWAELLQPAPLSIALLGSVLCIASGTNDFSLLTQPPEGVPKFQWKYVRHPDSFKTCLMQVILFTTHSERVIGPNLTTSGIHRWSATATSPLKMHIRIWRPFRLCPEQIPDVIRNLVTVLVKGTQAEIELFFESGLNNLLSLSQRCETAATACEQGFQDLSYLTQELSLGCTYKGGTTQQAIEANTTYLRVLQEERDRKTEQMAKIEEACQLSKHSFEEAQVLFKQSVDSMPGAWSIFGMNVLEGLVGVVGSAASTFTSIATLPASAFRTAVPLSGSSDRAKRSQTHATPSRLTDPGLQRAPLVKAQILNLMQLLAGNNANGGPEPDWDGISGSRGANAQKTGTYVRYALQVSKRSLDPQKQFSADLIQAIDTCLPIIDKLLAQSQSADVGNTTALARYRAQVETALRKVDVLCQSAAYMNQMAGTTANGLVNPPTPEAKGKSAEIAVAAAQYKIDVTRSNLTASRDAYMQVSRERQHQQKMVPILRKAIGSFNILRARFSQLAQFFHSIVSLVKNVMGNHTASLMDALRNGKKLVLGGVSLPDFTRDLIYRECMTSLKVAILSTKVSSVYVEVSTKYILPAQRRVAEMLEFAEDSSPEGRRKLLDSLTAKQRQLEAHAQTQSQEIMALIERDQQQFRSSIDQRLARISEKLRIIYPAIAEAPPPAIQALTNDYIEEIAETATQESEQDRAAMLSIDDLM</sequence>
<keyword evidence="3" id="KW-1185">Reference proteome</keyword>
<organism evidence="2 3">
    <name type="scientific">Lactarius akahatsu</name>
    <dbReference type="NCBI Taxonomy" id="416441"/>
    <lineage>
        <taxon>Eukaryota</taxon>
        <taxon>Fungi</taxon>
        <taxon>Dikarya</taxon>
        <taxon>Basidiomycota</taxon>
        <taxon>Agaricomycotina</taxon>
        <taxon>Agaricomycetes</taxon>
        <taxon>Russulales</taxon>
        <taxon>Russulaceae</taxon>
        <taxon>Lactarius</taxon>
    </lineage>
</organism>
<feature type="region of interest" description="Disordered" evidence="1">
    <location>
        <begin position="312"/>
        <end position="334"/>
    </location>
</feature>
<evidence type="ECO:0000256" key="1">
    <source>
        <dbReference type="SAM" id="MobiDB-lite"/>
    </source>
</evidence>
<reference evidence="2" key="1">
    <citation type="submission" date="2022-01" db="EMBL/GenBank/DDBJ databases">
        <title>Comparative genomics reveals a dynamic genome evolution in the ectomycorrhizal milk-cap (Lactarius) mushrooms.</title>
        <authorList>
            <consortium name="DOE Joint Genome Institute"/>
            <person name="Lebreton A."/>
            <person name="Tang N."/>
            <person name="Kuo A."/>
            <person name="LaButti K."/>
            <person name="Drula E."/>
            <person name="Barry K."/>
            <person name="Clum A."/>
            <person name="Lipzen A."/>
            <person name="Mousain D."/>
            <person name="Ng V."/>
            <person name="Wang R."/>
            <person name="Wang X."/>
            <person name="Dai Y."/>
            <person name="Henrissat B."/>
            <person name="Grigoriev I.V."/>
            <person name="Guerin-Laguette A."/>
            <person name="Yu F."/>
            <person name="Martin F.M."/>
        </authorList>
    </citation>
    <scope>NUCLEOTIDE SEQUENCE</scope>
    <source>
        <strain evidence="2">QP</strain>
    </source>
</reference>
<dbReference type="PANTHER" id="PTHR33488">
    <property type="entry name" value="ZGC:162509"/>
    <property type="match status" value="1"/>
</dbReference>
<dbReference type="PANTHER" id="PTHR33488:SF2">
    <property type="entry name" value="EARLY ENDOSOME ANTIGEN 1-LIKE"/>
    <property type="match status" value="1"/>
</dbReference>
<gene>
    <name evidence="2" type="ORF">EDB92DRAFT_1952575</name>
</gene>
<dbReference type="EMBL" id="JAKELL010000105">
    <property type="protein sequence ID" value="KAH8982080.1"/>
    <property type="molecule type" value="Genomic_DNA"/>
</dbReference>
<dbReference type="AlphaFoldDB" id="A0AAD4Q3T7"/>
<comment type="caution">
    <text evidence="2">The sequence shown here is derived from an EMBL/GenBank/DDBJ whole genome shotgun (WGS) entry which is preliminary data.</text>
</comment>
<name>A0AAD4Q3T7_9AGAM</name>
<protein>
    <submittedName>
        <fullName evidence="2">Uncharacterized protein</fullName>
    </submittedName>
</protein>
<evidence type="ECO:0000313" key="3">
    <source>
        <dbReference type="Proteomes" id="UP001201163"/>
    </source>
</evidence>
<proteinExistence type="predicted"/>
<evidence type="ECO:0000313" key="2">
    <source>
        <dbReference type="EMBL" id="KAH8982080.1"/>
    </source>
</evidence>